<dbReference type="HOGENOM" id="CLU_090316_0_0_5"/>
<dbReference type="STRING" id="582402.Hbal_0645"/>
<reference evidence="2" key="1">
    <citation type="journal article" date="2011" name="J. Bacteriol.">
        <title>Genome sequences of eight morphologically diverse alphaproteobacteria.</title>
        <authorList>
            <consortium name="US DOE Joint Genome Institute"/>
            <person name="Brown P.J."/>
            <person name="Kysela D.T."/>
            <person name="Buechlein A."/>
            <person name="Hemmerich C."/>
            <person name="Brun Y.V."/>
        </authorList>
    </citation>
    <scope>NUCLEOTIDE SEQUENCE [LARGE SCALE GENOMIC DNA]</scope>
    <source>
        <strain evidence="2">ATCC 49814 / DSM 5838 / IFAM 1418</strain>
    </source>
</reference>
<dbReference type="EMBL" id="CP001678">
    <property type="protein sequence ID" value="ACT58347.1"/>
    <property type="molecule type" value="Genomic_DNA"/>
</dbReference>
<dbReference type="AlphaFoldDB" id="C6XNU4"/>
<proteinExistence type="predicted"/>
<evidence type="ECO:0008006" key="3">
    <source>
        <dbReference type="Google" id="ProtNLM"/>
    </source>
</evidence>
<protein>
    <recommendedName>
        <fullName evidence="3">GYF domain-containing protein</fullName>
    </recommendedName>
</protein>
<dbReference type="RefSeq" id="WP_015826497.1">
    <property type="nucleotide sequence ID" value="NC_012982.1"/>
</dbReference>
<evidence type="ECO:0000313" key="1">
    <source>
        <dbReference type="EMBL" id="ACT58347.1"/>
    </source>
</evidence>
<accession>C6XNU4</accession>
<dbReference type="eggNOG" id="ENOG503321R">
    <property type="taxonomic scope" value="Bacteria"/>
</dbReference>
<dbReference type="KEGG" id="hba:Hbal_0645"/>
<gene>
    <name evidence="1" type="ordered locus">Hbal_0645</name>
</gene>
<evidence type="ECO:0000313" key="2">
    <source>
        <dbReference type="Proteomes" id="UP000002745"/>
    </source>
</evidence>
<dbReference type="Proteomes" id="UP000002745">
    <property type="component" value="Chromosome"/>
</dbReference>
<name>C6XNU4_HIRBI</name>
<organism evidence="1 2">
    <name type="scientific">Hirschia baltica (strain ATCC 49814 / DSM 5838 / IFAM 1418)</name>
    <dbReference type="NCBI Taxonomy" id="582402"/>
    <lineage>
        <taxon>Bacteria</taxon>
        <taxon>Pseudomonadati</taxon>
        <taxon>Pseudomonadota</taxon>
        <taxon>Alphaproteobacteria</taxon>
        <taxon>Hyphomonadales</taxon>
        <taxon>Hyphomonadaceae</taxon>
        <taxon>Hirschia</taxon>
    </lineage>
</organism>
<dbReference type="OrthoDB" id="7629110at2"/>
<keyword evidence="2" id="KW-1185">Reference proteome</keyword>
<sequence>MYNATNQQKDVNNGDQIKRVQWRVQVDGTIYGPYPRARLIDFLREGRVNAHTLLACGEDDVFFRADEHPNIRWNFSGNTENTARIASENKDEDQAPTVCNYFISGRILTNLHHFEQVLNAAGKFARAGNDMWVLRSNITLPQLRNKLSAVMGKDEQFVIVNATKGRLAWFNLGVEPDIAVRSVWDSDLDD</sequence>